<dbReference type="Proteomes" id="UP000022611">
    <property type="component" value="Unassembled WGS sequence"/>
</dbReference>
<dbReference type="HOGENOM" id="CLU_196065_0_0_6"/>
<accession>A0A010SVE8</accession>
<comment type="caution">
    <text evidence="1">The sequence shown here is derived from an EMBL/GenBank/DDBJ whole genome shotgun (WGS) entry which is preliminary data.</text>
</comment>
<evidence type="ECO:0000313" key="2">
    <source>
        <dbReference type="Proteomes" id="UP000022611"/>
    </source>
</evidence>
<dbReference type="OrthoDB" id="6996292at2"/>
<dbReference type="EMBL" id="AFOY02000009">
    <property type="protein sequence ID" value="EXF94828.1"/>
    <property type="molecule type" value="Genomic_DNA"/>
</dbReference>
<dbReference type="AlphaFoldDB" id="A0A010SVE8"/>
<proteinExistence type="predicted"/>
<evidence type="ECO:0000313" key="1">
    <source>
        <dbReference type="EMBL" id="EXF94828.1"/>
    </source>
</evidence>
<sequence>MEKAQGIIGFLGVFSGLSLSRRSRRLSSEEVKLVEQYRQLSESDRIAMRYLVDAMHRVSRF</sequence>
<dbReference type="RefSeq" id="WP_024264827.1">
    <property type="nucleotide sequence ID" value="NZ_AFOY02000009.1"/>
</dbReference>
<gene>
    <name evidence="1" type="ORF">HK44_028280</name>
</gene>
<name>A0A010SVE8_PSEFL</name>
<dbReference type="PATRIC" id="fig|1042209.11.peg.2231"/>
<protein>
    <submittedName>
        <fullName evidence="1">Uncharacterized protein</fullName>
    </submittedName>
</protein>
<organism evidence="1 2">
    <name type="scientific">Pseudomonas fluorescens HK44</name>
    <dbReference type="NCBI Taxonomy" id="1042209"/>
    <lineage>
        <taxon>Bacteria</taxon>
        <taxon>Pseudomonadati</taxon>
        <taxon>Pseudomonadota</taxon>
        <taxon>Gammaproteobacteria</taxon>
        <taxon>Pseudomonadales</taxon>
        <taxon>Pseudomonadaceae</taxon>
        <taxon>Pseudomonas</taxon>
    </lineage>
</organism>
<reference evidence="1 2" key="1">
    <citation type="journal article" date="2011" name="J. Bacteriol.">
        <title>Draft genome sequence of the polycyclic aromatic hydrocarbon-degrading, genetically engineered bioluminescent bioreporter Pseudomonas fluorescens HK44.</title>
        <authorList>
            <person name="Chauhan A."/>
            <person name="Layton A.C."/>
            <person name="Williams D.E."/>
            <person name="Smartt A.E."/>
            <person name="Ripp S."/>
            <person name="Karpinets T.V."/>
            <person name="Brown S.D."/>
            <person name="Sayler G.S."/>
        </authorList>
    </citation>
    <scope>NUCLEOTIDE SEQUENCE [LARGE SCALE GENOMIC DNA]</scope>
    <source>
        <strain evidence="1 2">HK44</strain>
    </source>
</reference>